<dbReference type="Proteomes" id="UP000430692">
    <property type="component" value="Unassembled WGS sequence"/>
</dbReference>
<feature type="transmembrane region" description="Helical" evidence="1">
    <location>
        <begin position="174"/>
        <end position="202"/>
    </location>
</feature>
<feature type="transmembrane region" description="Helical" evidence="1">
    <location>
        <begin position="56"/>
        <end position="79"/>
    </location>
</feature>
<keyword evidence="3" id="KW-1185">Reference proteome</keyword>
<organism evidence="2 3">
    <name type="scientific">Shimazuella alba</name>
    <dbReference type="NCBI Taxonomy" id="2690964"/>
    <lineage>
        <taxon>Bacteria</taxon>
        <taxon>Bacillati</taxon>
        <taxon>Bacillota</taxon>
        <taxon>Bacilli</taxon>
        <taxon>Bacillales</taxon>
        <taxon>Thermoactinomycetaceae</taxon>
        <taxon>Shimazuella</taxon>
    </lineage>
</organism>
<evidence type="ECO:0000313" key="3">
    <source>
        <dbReference type="Proteomes" id="UP000430692"/>
    </source>
</evidence>
<dbReference type="AlphaFoldDB" id="A0A6I4VVU5"/>
<comment type="caution">
    <text evidence="2">The sequence shown here is derived from an EMBL/GenBank/DDBJ whole genome shotgun (WGS) entry which is preliminary data.</text>
</comment>
<proteinExistence type="predicted"/>
<evidence type="ECO:0000313" key="2">
    <source>
        <dbReference type="EMBL" id="MXQ54235.1"/>
    </source>
</evidence>
<feature type="transmembrane region" description="Helical" evidence="1">
    <location>
        <begin position="222"/>
        <end position="245"/>
    </location>
</feature>
<keyword evidence="1" id="KW-0812">Transmembrane</keyword>
<dbReference type="Pfam" id="PF12730">
    <property type="entry name" value="ABC2_membrane_4"/>
    <property type="match status" value="1"/>
</dbReference>
<protein>
    <submittedName>
        <fullName evidence="2">ABC transporter permease subunit</fullName>
    </submittedName>
</protein>
<feature type="transmembrane region" description="Helical" evidence="1">
    <location>
        <begin position="100"/>
        <end position="125"/>
    </location>
</feature>
<keyword evidence="1" id="KW-1133">Transmembrane helix</keyword>
<gene>
    <name evidence="2" type="ORF">GSM42_11010</name>
</gene>
<sequence length="254" mass="28103">MLNVVYAEIIKLKHTKIYWLILVALIPVCLWSLMAVSPKVGPDGTIVPLDLQELFYRQGMIVTILGPLLFSLMTGYVVAREYQERTINQLFSYPVSRVSFLFVKLLVVWILISITSILSFLIVVSSTLFVIHQLDLTTVLLGLKMNLLICVLSFGTIPVAAAISMVWKSVIPTAVLGGGVSLIAAICELGHSMDVILFPWLTPYWPVRDLAQGLAEMGPNPYVIPALVILIVTFVVSLGFCIFYYTRADVHSGT</sequence>
<keyword evidence="1" id="KW-0472">Membrane</keyword>
<reference evidence="2 3" key="1">
    <citation type="submission" date="2019-12" db="EMBL/GenBank/DDBJ databases">
        <title>Whole-genome analyses of novel actinobacteria.</title>
        <authorList>
            <person name="Sahin N."/>
            <person name="Saygin H."/>
        </authorList>
    </citation>
    <scope>NUCLEOTIDE SEQUENCE [LARGE SCALE GENOMIC DNA]</scope>
    <source>
        <strain evidence="2 3">KC615</strain>
    </source>
</reference>
<name>A0A6I4VVU5_9BACL</name>
<dbReference type="EMBL" id="WUUL01000006">
    <property type="protein sequence ID" value="MXQ54235.1"/>
    <property type="molecule type" value="Genomic_DNA"/>
</dbReference>
<accession>A0A6I4VVU5</accession>
<evidence type="ECO:0000256" key="1">
    <source>
        <dbReference type="SAM" id="Phobius"/>
    </source>
</evidence>
<dbReference type="RefSeq" id="WP_160801588.1">
    <property type="nucleotide sequence ID" value="NZ_WUUL01000006.1"/>
</dbReference>
<feature type="transmembrane region" description="Helical" evidence="1">
    <location>
        <begin position="17"/>
        <end position="36"/>
    </location>
</feature>
<feature type="transmembrane region" description="Helical" evidence="1">
    <location>
        <begin position="145"/>
        <end position="167"/>
    </location>
</feature>